<dbReference type="Pfam" id="PF13515">
    <property type="entry name" value="FUSC_2"/>
    <property type="match status" value="1"/>
</dbReference>
<keyword evidence="2" id="KW-1003">Cell membrane</keyword>
<keyword evidence="5 7" id="KW-0472">Membrane</keyword>
<name>A0A420XJW3_9ACTN</name>
<comment type="caution">
    <text evidence="9">The sequence shown here is derived from an EMBL/GenBank/DDBJ whole genome shotgun (WGS) entry which is preliminary data.</text>
</comment>
<evidence type="ECO:0000256" key="5">
    <source>
        <dbReference type="ARBA" id="ARBA00023136"/>
    </source>
</evidence>
<evidence type="ECO:0000256" key="2">
    <source>
        <dbReference type="ARBA" id="ARBA00022475"/>
    </source>
</evidence>
<evidence type="ECO:0000256" key="7">
    <source>
        <dbReference type="SAM" id="Phobius"/>
    </source>
</evidence>
<proteinExistence type="inferred from homology"/>
<evidence type="ECO:0000313" key="9">
    <source>
        <dbReference type="EMBL" id="RKS67979.1"/>
    </source>
</evidence>
<organism evidence="9 10">
    <name type="scientific">Motilibacter peucedani</name>
    <dbReference type="NCBI Taxonomy" id="598650"/>
    <lineage>
        <taxon>Bacteria</taxon>
        <taxon>Bacillati</taxon>
        <taxon>Actinomycetota</taxon>
        <taxon>Actinomycetes</taxon>
        <taxon>Motilibacterales</taxon>
        <taxon>Motilibacteraceae</taxon>
        <taxon>Motilibacter</taxon>
    </lineage>
</organism>
<dbReference type="GO" id="GO:0005886">
    <property type="term" value="C:plasma membrane"/>
    <property type="evidence" value="ECO:0007669"/>
    <property type="project" value="UniProtKB-SubCell"/>
</dbReference>
<reference evidence="9 10" key="1">
    <citation type="submission" date="2018-10" db="EMBL/GenBank/DDBJ databases">
        <title>Genomic Encyclopedia of Archaeal and Bacterial Type Strains, Phase II (KMG-II): from individual species to whole genera.</title>
        <authorList>
            <person name="Goeker M."/>
        </authorList>
    </citation>
    <scope>NUCLEOTIDE SEQUENCE [LARGE SCALE GENOMIC DNA]</scope>
    <source>
        <strain evidence="9 10">RP-AC37</strain>
    </source>
</reference>
<feature type="transmembrane region" description="Helical" evidence="7">
    <location>
        <begin position="49"/>
        <end position="68"/>
    </location>
</feature>
<feature type="transmembrane region" description="Helical" evidence="7">
    <location>
        <begin position="381"/>
        <end position="402"/>
    </location>
</feature>
<evidence type="ECO:0000313" key="10">
    <source>
        <dbReference type="Proteomes" id="UP000281955"/>
    </source>
</evidence>
<dbReference type="AlphaFoldDB" id="A0A420XJW3"/>
<feature type="transmembrane region" description="Helical" evidence="7">
    <location>
        <begin position="422"/>
        <end position="440"/>
    </location>
</feature>
<gene>
    <name evidence="9" type="ORF">CLV35_3886</name>
</gene>
<comment type="similarity">
    <text evidence="6">Belongs to the YccS/YhfK family.</text>
</comment>
<dbReference type="InterPro" id="IPR049453">
    <property type="entry name" value="Memb_transporter_dom"/>
</dbReference>
<keyword evidence="10" id="KW-1185">Reference proteome</keyword>
<dbReference type="EMBL" id="RBWV01000017">
    <property type="protein sequence ID" value="RKS67979.1"/>
    <property type="molecule type" value="Genomic_DNA"/>
</dbReference>
<evidence type="ECO:0000256" key="4">
    <source>
        <dbReference type="ARBA" id="ARBA00022989"/>
    </source>
</evidence>
<protein>
    <submittedName>
        <fullName evidence="9">Putative membrane protein YccC</fullName>
    </submittedName>
</protein>
<feature type="transmembrane region" description="Helical" evidence="7">
    <location>
        <begin position="471"/>
        <end position="489"/>
    </location>
</feature>
<evidence type="ECO:0000256" key="1">
    <source>
        <dbReference type="ARBA" id="ARBA00004651"/>
    </source>
</evidence>
<evidence type="ECO:0000256" key="6">
    <source>
        <dbReference type="ARBA" id="ARBA00043993"/>
    </source>
</evidence>
<feature type="transmembrane region" description="Helical" evidence="7">
    <location>
        <begin position="75"/>
        <end position="92"/>
    </location>
</feature>
<accession>A0A420XJW3</accession>
<feature type="transmembrane region" description="Helical" evidence="7">
    <location>
        <begin position="447"/>
        <end position="465"/>
    </location>
</feature>
<dbReference type="PANTHER" id="PTHR30509">
    <property type="entry name" value="P-HYDROXYBENZOIC ACID EFFLUX PUMP SUBUNIT-RELATED"/>
    <property type="match status" value="1"/>
</dbReference>
<keyword evidence="4 7" id="KW-1133">Transmembrane helix</keyword>
<dbReference type="OrthoDB" id="128040at2"/>
<dbReference type="RefSeq" id="WP_121195120.1">
    <property type="nucleotide sequence ID" value="NZ_RBWV01000017.1"/>
</dbReference>
<dbReference type="Proteomes" id="UP000281955">
    <property type="component" value="Unassembled WGS sequence"/>
</dbReference>
<feature type="transmembrane region" description="Helical" evidence="7">
    <location>
        <begin position="20"/>
        <end position="43"/>
    </location>
</feature>
<feature type="transmembrane region" description="Helical" evidence="7">
    <location>
        <begin position="123"/>
        <end position="142"/>
    </location>
</feature>
<dbReference type="InParanoid" id="A0A420XJW3"/>
<dbReference type="PANTHER" id="PTHR30509:SF9">
    <property type="entry name" value="MULTIDRUG RESISTANCE PROTEIN MDTO"/>
    <property type="match status" value="1"/>
</dbReference>
<evidence type="ECO:0000259" key="8">
    <source>
        <dbReference type="Pfam" id="PF13515"/>
    </source>
</evidence>
<feature type="domain" description="Integral membrane bound transporter" evidence="8">
    <location>
        <begin position="388"/>
        <end position="511"/>
    </location>
</feature>
<feature type="transmembrane region" description="Helical" evidence="7">
    <location>
        <begin position="148"/>
        <end position="168"/>
    </location>
</feature>
<comment type="subcellular location">
    <subcellularLocation>
        <location evidence="1">Cell membrane</location>
        <topology evidence="1">Multi-pass membrane protein</topology>
    </subcellularLocation>
</comment>
<sequence>MATGTVRSLVRQLAAVDRSLLLPGAAVRAAVGVAVVLVVGVAAGSPASAVAAAAGAFSVGIASIQGAYRSRVQATVATSIAMALSTLVGAFVVRWEPLAVGTVAVWAFAAGMATAFGPPGTVVGLQAAVALLIAGDFAMTAREAVTRSLLVLAGGLLQTALVVAVWPLRSYAAERRAVAAVYRALADYAGQAVGAPGDVPPPRADELSAAAAVLGDPNPFGRDGPRAGFRALVDIAGRVRLELSALTHARARALGRRRDDDVRSIDAALGQLAVDLGGVADELLPWFPHEAQPAGAEASATDGLRPSVVASIEALRGQLRSAARVASGLASRNGPDAPRAGSSQLFEISEPHLLPPLAEPMLALRASWDLRSETMRHALRLAAVVLVASLLFHTFPLPHGYWVALTALVVLRPDFASTMSRGVARVIGTALGALVATVVAAELRPAAGALVVLVSLCAFVGYLIFRANQAIFSTFLTGYVVFLLALVGLPGRQAALDRLVDTAIGGTLALVAYAAWPTWEAGRVRERLAELVTTQVAYASDVLEAYASATARTGAGLARTQADTRRARASAEASVQRFAVEPRARRAAEGDLLDIALAEGVIAAAQRDAQALLSLHARLPGQDAEELPQVAPFVAELRRAGAVLDDALRGRPRRHAYPALRAAQLRLAAELGDATVHRRLVALETDIVVDALDTMAHLAGVIR</sequence>
<keyword evidence="3 7" id="KW-0812">Transmembrane</keyword>
<evidence type="ECO:0000256" key="3">
    <source>
        <dbReference type="ARBA" id="ARBA00022692"/>
    </source>
</evidence>